<dbReference type="GO" id="GO:0032259">
    <property type="term" value="P:methylation"/>
    <property type="evidence" value="ECO:0007669"/>
    <property type="project" value="UniProtKB-KW"/>
</dbReference>
<dbReference type="Gene3D" id="3.40.50.150">
    <property type="entry name" value="Vaccinia Virus protein VP39"/>
    <property type="match status" value="1"/>
</dbReference>
<protein>
    <submittedName>
        <fullName evidence="5">Class I SAM-dependent methyltransferase</fullName>
    </submittedName>
</protein>
<organism evidence="5 6">
    <name type="scientific">Altererythrobacter litoralis</name>
    <dbReference type="NCBI Taxonomy" id="3113904"/>
    <lineage>
        <taxon>Bacteria</taxon>
        <taxon>Pseudomonadati</taxon>
        <taxon>Pseudomonadota</taxon>
        <taxon>Alphaproteobacteria</taxon>
        <taxon>Sphingomonadales</taxon>
        <taxon>Erythrobacteraceae</taxon>
        <taxon>Altererythrobacter</taxon>
    </lineage>
</organism>
<accession>A0ABU7GEU5</accession>
<keyword evidence="6" id="KW-1185">Reference proteome</keyword>
<evidence type="ECO:0000259" key="4">
    <source>
        <dbReference type="Pfam" id="PF08241"/>
    </source>
</evidence>
<evidence type="ECO:0000313" key="5">
    <source>
        <dbReference type="EMBL" id="MEE1877529.1"/>
    </source>
</evidence>
<dbReference type="InterPro" id="IPR029063">
    <property type="entry name" value="SAM-dependent_MTases_sf"/>
</dbReference>
<comment type="caution">
    <text evidence="5">The sequence shown here is derived from an EMBL/GenBank/DDBJ whole genome shotgun (WGS) entry which is preliminary data.</text>
</comment>
<keyword evidence="2 5" id="KW-0489">Methyltransferase</keyword>
<evidence type="ECO:0000256" key="2">
    <source>
        <dbReference type="ARBA" id="ARBA00022603"/>
    </source>
</evidence>
<dbReference type="RefSeq" id="WP_354144633.1">
    <property type="nucleotide sequence ID" value="NZ_JAZDQV010000006.1"/>
</dbReference>
<feature type="domain" description="Methyltransferase type 11" evidence="4">
    <location>
        <begin position="50"/>
        <end position="146"/>
    </location>
</feature>
<dbReference type="GO" id="GO:0008168">
    <property type="term" value="F:methyltransferase activity"/>
    <property type="evidence" value="ECO:0007669"/>
    <property type="project" value="UniProtKB-KW"/>
</dbReference>
<name>A0ABU7GEU5_9SPHN</name>
<evidence type="ECO:0000313" key="6">
    <source>
        <dbReference type="Proteomes" id="UP001343492"/>
    </source>
</evidence>
<dbReference type="SUPFAM" id="SSF53335">
    <property type="entry name" value="S-adenosyl-L-methionine-dependent methyltransferases"/>
    <property type="match status" value="1"/>
</dbReference>
<evidence type="ECO:0000256" key="3">
    <source>
        <dbReference type="ARBA" id="ARBA00022679"/>
    </source>
</evidence>
<dbReference type="InterPro" id="IPR051052">
    <property type="entry name" value="Diverse_substrate_MTase"/>
</dbReference>
<dbReference type="CDD" id="cd02440">
    <property type="entry name" value="AdoMet_MTases"/>
    <property type="match status" value="1"/>
</dbReference>
<dbReference type="Pfam" id="PF08241">
    <property type="entry name" value="Methyltransf_11"/>
    <property type="match status" value="1"/>
</dbReference>
<dbReference type="PANTHER" id="PTHR44942:SF4">
    <property type="entry name" value="METHYLTRANSFERASE TYPE 11 DOMAIN-CONTAINING PROTEIN"/>
    <property type="match status" value="1"/>
</dbReference>
<comment type="similarity">
    <text evidence="1">Belongs to the methyltransferase superfamily.</text>
</comment>
<evidence type="ECO:0000256" key="1">
    <source>
        <dbReference type="ARBA" id="ARBA00008361"/>
    </source>
</evidence>
<dbReference type="InterPro" id="IPR013216">
    <property type="entry name" value="Methyltransf_11"/>
</dbReference>
<dbReference type="Proteomes" id="UP001343492">
    <property type="component" value="Unassembled WGS sequence"/>
</dbReference>
<dbReference type="EMBL" id="JAZDQV010000006">
    <property type="protein sequence ID" value="MEE1877529.1"/>
    <property type="molecule type" value="Genomic_DNA"/>
</dbReference>
<sequence length="211" mass="23157">MGKPLSIARQSGHPSGLLGWIVAQVMARETRKTNQAAIAALKCDRDDRVLDLGCGHGRAVAMLAHHSDHVTGVDPSHLMVRLARGHNARAIRERRVDIQVAKAEQLSFGDGTFDKVLCVHVIYFWAEVQPVLSELSRVIRPGGTLALVFRDSRDHVAVETFPSEVYRFPDLEEVIAGLELAGFATEARPLLPGSGKAGRPFNLLLATRRDR</sequence>
<proteinExistence type="inferred from homology"/>
<gene>
    <name evidence="5" type="ORF">VRS74_07520</name>
</gene>
<keyword evidence="3" id="KW-0808">Transferase</keyword>
<dbReference type="PANTHER" id="PTHR44942">
    <property type="entry name" value="METHYLTRANSF_11 DOMAIN-CONTAINING PROTEIN"/>
    <property type="match status" value="1"/>
</dbReference>
<reference evidence="5 6" key="1">
    <citation type="submission" date="2024-01" db="EMBL/GenBank/DDBJ databases">
        <title>The genome sequence of Erythrobacteraceae sp. strain 1XM1-14.</title>
        <authorList>
            <person name="Liu Y."/>
        </authorList>
    </citation>
    <scope>NUCLEOTIDE SEQUENCE [LARGE SCALE GENOMIC DNA]</scope>
    <source>
        <strain evidence="5 6">1XM1-14</strain>
    </source>
</reference>